<dbReference type="Gene3D" id="3.90.550.10">
    <property type="entry name" value="Spore Coat Polysaccharide Biosynthesis Protein SpsA, Chain A"/>
    <property type="match status" value="1"/>
</dbReference>
<dbReference type="PANTHER" id="PTHR22916:SF51">
    <property type="entry name" value="GLYCOSYLTRANSFERASE EPSH-RELATED"/>
    <property type="match status" value="1"/>
</dbReference>
<dbReference type="SUPFAM" id="SSF53448">
    <property type="entry name" value="Nucleotide-diphospho-sugar transferases"/>
    <property type="match status" value="1"/>
</dbReference>
<evidence type="ECO:0000259" key="3">
    <source>
        <dbReference type="Pfam" id="PF00535"/>
    </source>
</evidence>
<organism evidence="4 5">
    <name type="scientific">Segatella buccae</name>
    <dbReference type="NCBI Taxonomy" id="28126"/>
    <lineage>
        <taxon>Bacteria</taxon>
        <taxon>Pseudomonadati</taxon>
        <taxon>Bacteroidota</taxon>
        <taxon>Bacteroidia</taxon>
        <taxon>Bacteroidales</taxon>
        <taxon>Prevotellaceae</taxon>
        <taxon>Segatella</taxon>
    </lineage>
</organism>
<evidence type="ECO:0000256" key="2">
    <source>
        <dbReference type="ARBA" id="ARBA00022679"/>
    </source>
</evidence>
<comment type="caution">
    <text evidence="4">The sequence shown here is derived from an EMBL/GenBank/DDBJ whole genome shotgun (WGS) entry which is preliminary data.</text>
</comment>
<evidence type="ECO:0000313" key="5">
    <source>
        <dbReference type="Proteomes" id="UP000255283"/>
    </source>
</evidence>
<evidence type="ECO:0000313" key="4">
    <source>
        <dbReference type="EMBL" id="SUB79324.1"/>
    </source>
</evidence>
<dbReference type="InterPro" id="IPR029044">
    <property type="entry name" value="Nucleotide-diphossugar_trans"/>
</dbReference>
<dbReference type="PANTHER" id="PTHR22916">
    <property type="entry name" value="GLYCOSYLTRANSFERASE"/>
    <property type="match status" value="1"/>
</dbReference>
<dbReference type="Pfam" id="PF00535">
    <property type="entry name" value="Glycos_transf_2"/>
    <property type="match status" value="1"/>
</dbReference>
<accession>A0AAQ1UGP7</accession>
<dbReference type="EMBL" id="UGTJ01000001">
    <property type="protein sequence ID" value="SUB79324.1"/>
    <property type="molecule type" value="Genomic_DNA"/>
</dbReference>
<protein>
    <submittedName>
        <fullName evidence="4">Chondroitin polymerase</fullName>
    </submittedName>
</protein>
<dbReference type="Proteomes" id="UP000255283">
    <property type="component" value="Unassembled WGS sequence"/>
</dbReference>
<feature type="domain" description="Glycosyltransferase 2-like" evidence="3">
    <location>
        <begin position="17"/>
        <end position="131"/>
    </location>
</feature>
<reference evidence="4 5" key="1">
    <citation type="submission" date="2018-06" db="EMBL/GenBank/DDBJ databases">
        <authorList>
            <consortium name="Pathogen Informatics"/>
            <person name="Doyle S."/>
        </authorList>
    </citation>
    <scope>NUCLEOTIDE SEQUENCE [LARGE SCALE GENOMIC DNA]</scope>
    <source>
        <strain evidence="4 5">NCTC13063</strain>
    </source>
</reference>
<dbReference type="InterPro" id="IPR001173">
    <property type="entry name" value="Glyco_trans_2-like"/>
</dbReference>
<sequence>MPTQQVHSQDIQTPLVSFIVTTFNLPTAYLKECLESITALSLAKSEREIIVVDDGSDISPINELLELREHIVYIRQENQGVSEARNTGIRAAQGKFIQFVDGDDYLFQAPYEHCLDLVRYHEPDVVMFELSTNRNSKATFDYSGPMDGATFMRHHNINGAIWGYIFKRELLVDLRFTSRVAYGEDEEFTPQLLLRAERLFTTDAKAYFYRQHAASALHKTGNRSKLTRLHDNLQVIEHLRYLADRMPHGDREALTRRVAQLTMDYIYNVITLTKNRKYLEKSIGELSDKGLFPLPEQSYTGKYTLFRKLTQTPLRRILLFTLLSRTR</sequence>
<dbReference type="CDD" id="cd00761">
    <property type="entry name" value="Glyco_tranf_GTA_type"/>
    <property type="match status" value="1"/>
</dbReference>
<keyword evidence="1" id="KW-0328">Glycosyltransferase</keyword>
<dbReference type="AlphaFoldDB" id="A0AAQ1UGP7"/>
<proteinExistence type="predicted"/>
<evidence type="ECO:0000256" key="1">
    <source>
        <dbReference type="ARBA" id="ARBA00022676"/>
    </source>
</evidence>
<dbReference type="RefSeq" id="WP_048797804.1">
    <property type="nucleotide sequence ID" value="NZ_DBFWLE010000018.1"/>
</dbReference>
<name>A0AAQ1UGP7_9BACT</name>
<dbReference type="GO" id="GO:0016758">
    <property type="term" value="F:hexosyltransferase activity"/>
    <property type="evidence" value="ECO:0007669"/>
    <property type="project" value="UniProtKB-ARBA"/>
</dbReference>
<gene>
    <name evidence="4" type="primary">kfoC_1</name>
    <name evidence="4" type="ORF">NCTC13063_00585</name>
</gene>
<keyword evidence="2" id="KW-0808">Transferase</keyword>